<comment type="similarity">
    <text evidence="1">Belongs to the BlaI transcriptional regulatory family.</text>
</comment>
<dbReference type="EMBL" id="LT629690">
    <property type="protein sequence ID" value="SDF45106.1"/>
    <property type="molecule type" value="Genomic_DNA"/>
</dbReference>
<dbReference type="PIRSF" id="PIRSF019455">
    <property type="entry name" value="CopR_AtkY"/>
    <property type="match status" value="1"/>
</dbReference>
<dbReference type="GO" id="GO:0045892">
    <property type="term" value="P:negative regulation of DNA-templated transcription"/>
    <property type="evidence" value="ECO:0007669"/>
    <property type="project" value="InterPro"/>
</dbReference>
<reference evidence="6" key="1">
    <citation type="submission" date="2016-10" db="EMBL/GenBank/DDBJ databases">
        <authorList>
            <person name="Varghese N."/>
            <person name="Submissions S."/>
        </authorList>
    </citation>
    <scope>NUCLEOTIDE SEQUENCE [LARGE SCALE GENOMIC DNA]</scope>
    <source>
        <strain evidence="6">GAS232</strain>
    </source>
</reference>
<dbReference type="OrthoDB" id="279010at2"/>
<keyword evidence="6" id="KW-1185">Reference proteome</keyword>
<organism evidence="5 6">
    <name type="scientific">Terriglobus roseus</name>
    <dbReference type="NCBI Taxonomy" id="392734"/>
    <lineage>
        <taxon>Bacteria</taxon>
        <taxon>Pseudomonadati</taxon>
        <taxon>Acidobacteriota</taxon>
        <taxon>Terriglobia</taxon>
        <taxon>Terriglobales</taxon>
        <taxon>Acidobacteriaceae</taxon>
        <taxon>Terriglobus</taxon>
    </lineage>
</organism>
<keyword evidence="2" id="KW-0805">Transcription regulation</keyword>
<dbReference type="GO" id="GO:0003677">
    <property type="term" value="F:DNA binding"/>
    <property type="evidence" value="ECO:0007669"/>
    <property type="project" value="UniProtKB-KW"/>
</dbReference>
<dbReference type="InterPro" id="IPR036388">
    <property type="entry name" value="WH-like_DNA-bd_sf"/>
</dbReference>
<dbReference type="Gene3D" id="1.10.10.10">
    <property type="entry name" value="Winged helix-like DNA-binding domain superfamily/Winged helix DNA-binding domain"/>
    <property type="match status" value="1"/>
</dbReference>
<dbReference type="RefSeq" id="WP_083347066.1">
    <property type="nucleotide sequence ID" value="NZ_LT629690.1"/>
</dbReference>
<dbReference type="SUPFAM" id="SSF46785">
    <property type="entry name" value="Winged helix' DNA-binding domain"/>
    <property type="match status" value="1"/>
</dbReference>
<evidence type="ECO:0000256" key="1">
    <source>
        <dbReference type="ARBA" id="ARBA00011046"/>
    </source>
</evidence>
<evidence type="ECO:0000256" key="3">
    <source>
        <dbReference type="ARBA" id="ARBA00023125"/>
    </source>
</evidence>
<name>A0A1G7L6V3_9BACT</name>
<keyword evidence="4" id="KW-0804">Transcription</keyword>
<dbReference type="AlphaFoldDB" id="A0A1G7L6V3"/>
<keyword evidence="3" id="KW-0238">DNA-binding</keyword>
<evidence type="ECO:0000256" key="4">
    <source>
        <dbReference type="ARBA" id="ARBA00023163"/>
    </source>
</evidence>
<gene>
    <name evidence="5" type="ORF">SAMN05444167_2452</name>
</gene>
<dbReference type="Pfam" id="PF03965">
    <property type="entry name" value="Penicillinase_R"/>
    <property type="match status" value="1"/>
</dbReference>
<evidence type="ECO:0000313" key="6">
    <source>
        <dbReference type="Proteomes" id="UP000182427"/>
    </source>
</evidence>
<accession>A0A1G7L6V3</accession>
<dbReference type="Proteomes" id="UP000182427">
    <property type="component" value="Chromosome I"/>
</dbReference>
<dbReference type="InterPro" id="IPR005650">
    <property type="entry name" value="BlaI_family"/>
</dbReference>
<evidence type="ECO:0000313" key="5">
    <source>
        <dbReference type="EMBL" id="SDF45106.1"/>
    </source>
</evidence>
<evidence type="ECO:0000256" key="2">
    <source>
        <dbReference type="ARBA" id="ARBA00023015"/>
    </source>
</evidence>
<protein>
    <submittedName>
        <fullName evidence="5">Predicted transcriptional regulator</fullName>
    </submittedName>
</protein>
<proteinExistence type="inferred from homology"/>
<sequence length="127" mass="14574">MKITKQIPKPTEGELELLTILWDRGEATVRDVFEAVNERRPVVYTGVQKLMQIMLDKGLVERDATERAHVYRAAIAKGDTERRFMRELSDRFFAGSAAQLALRALEMEPASEEDLREIRRLIATKLS</sequence>
<dbReference type="InterPro" id="IPR036390">
    <property type="entry name" value="WH_DNA-bd_sf"/>
</dbReference>